<keyword evidence="3" id="KW-0378">Hydrolase</keyword>
<dbReference type="InterPro" id="IPR050706">
    <property type="entry name" value="Cyclic-di-GMP_PDE-like"/>
</dbReference>
<evidence type="ECO:0000313" key="4">
    <source>
        <dbReference type="Proteomes" id="UP001553161"/>
    </source>
</evidence>
<dbReference type="PANTHER" id="PTHR33121:SF70">
    <property type="entry name" value="SIGNALING PROTEIN YKOW"/>
    <property type="match status" value="1"/>
</dbReference>
<dbReference type="InterPro" id="IPR029787">
    <property type="entry name" value="Nucleotide_cyclase"/>
</dbReference>
<evidence type="ECO:0000313" key="3">
    <source>
        <dbReference type="EMBL" id="MEV8467017.1"/>
    </source>
</evidence>
<dbReference type="CDD" id="cd01948">
    <property type="entry name" value="EAL"/>
    <property type="match status" value="1"/>
</dbReference>
<dbReference type="SUPFAM" id="SSF141868">
    <property type="entry name" value="EAL domain-like"/>
    <property type="match status" value="1"/>
</dbReference>
<dbReference type="PANTHER" id="PTHR33121">
    <property type="entry name" value="CYCLIC DI-GMP PHOSPHODIESTERASE PDEF"/>
    <property type="match status" value="1"/>
</dbReference>
<protein>
    <submittedName>
        <fullName evidence="3">GGDEF domain-containing phosphodiesterase</fullName>
        <ecNumber evidence="3">3.1.4.52</ecNumber>
    </submittedName>
</protein>
<dbReference type="EC" id="3.1.4.52" evidence="3"/>
<dbReference type="InterPro" id="IPR043128">
    <property type="entry name" value="Rev_trsase/Diguanyl_cyclase"/>
</dbReference>
<dbReference type="SMART" id="SM00052">
    <property type="entry name" value="EAL"/>
    <property type="match status" value="1"/>
</dbReference>
<dbReference type="GO" id="GO:0071111">
    <property type="term" value="F:cyclic-guanylate-specific phosphodiesterase activity"/>
    <property type="evidence" value="ECO:0007669"/>
    <property type="project" value="UniProtKB-EC"/>
</dbReference>
<dbReference type="Pfam" id="PF00563">
    <property type="entry name" value="EAL"/>
    <property type="match status" value="1"/>
</dbReference>
<evidence type="ECO:0000259" key="1">
    <source>
        <dbReference type="PROSITE" id="PS50883"/>
    </source>
</evidence>
<keyword evidence="4" id="KW-1185">Reference proteome</keyword>
<dbReference type="InterPro" id="IPR035919">
    <property type="entry name" value="EAL_sf"/>
</dbReference>
<evidence type="ECO:0000259" key="2">
    <source>
        <dbReference type="PROSITE" id="PS50887"/>
    </source>
</evidence>
<dbReference type="Proteomes" id="UP001553161">
    <property type="component" value="Unassembled WGS sequence"/>
</dbReference>
<accession>A0ABV3L658</accession>
<proteinExistence type="predicted"/>
<gene>
    <name evidence="3" type="ORF">AB0T83_09525</name>
</gene>
<comment type="caution">
    <text evidence="3">The sequence shown here is derived from an EMBL/GenBank/DDBJ whole genome shotgun (WGS) entry which is preliminary data.</text>
</comment>
<dbReference type="InterPro" id="IPR001633">
    <property type="entry name" value="EAL_dom"/>
</dbReference>
<reference evidence="3 4" key="1">
    <citation type="submission" date="2024-07" db="EMBL/GenBank/DDBJ databases">
        <authorList>
            <person name="Kang M."/>
        </authorList>
    </citation>
    <scope>NUCLEOTIDE SEQUENCE [LARGE SCALE GENOMIC DNA]</scope>
    <source>
        <strain evidence="3 4">DFM31</strain>
    </source>
</reference>
<sequence length="508" mass="55098">MPIAGQTLPSGIHFLASVVRGQWGLAASAPLLALFWYLKSGDMAWAMALSGPVVLALAWLPRWRAGHRLAQLPLVSPRQRLIRALGPDRDGTQNQTVCILLNLDDTPRLLERFSPATLDRTMDVLTERAQQTLRDQDHCTVLTPGLIAVAMAPAARYDLETALQIGARLQAKLSDPVPVGEDPQRLSFSVGIALSAQIASGSGDAVLAAAESALVRAQRAGAGSIRVHDPARPVPQVPDTARITRALDALESGQIRPWFQPQVSNDTGDISGVEALARWVHPDRGLLGPAEFFPEIEAAGRFERLGEVMRRHAYLALKTWDKDGLDIPGVGVNVTLAELRNPAFADKIAWELDGFDILPHRLTLEILESVVSGTSGDVVARNIQMLASYGCGLDLDDFGTGHASITSLRRFPVGRIKIDRSFVTGVDHDRKQQQMVSAIVTMAERLDLDALAEGVETPGEHAMLAQLGCTHVQGYGIARPMPQDDLAAWVHQLRDRLPKPAPLHRKLG</sequence>
<dbReference type="Gene3D" id="3.30.70.270">
    <property type="match status" value="1"/>
</dbReference>
<dbReference type="SUPFAM" id="SSF55073">
    <property type="entry name" value="Nucleotide cyclase"/>
    <property type="match status" value="1"/>
</dbReference>
<dbReference type="InterPro" id="IPR000160">
    <property type="entry name" value="GGDEF_dom"/>
</dbReference>
<dbReference type="RefSeq" id="WP_366192806.1">
    <property type="nucleotide sequence ID" value="NZ_JBFBVU010000010.1"/>
</dbReference>
<organism evidence="3 4">
    <name type="scientific">Meridianimarinicoccus marinus</name>
    <dbReference type="NCBI Taxonomy" id="3231483"/>
    <lineage>
        <taxon>Bacteria</taxon>
        <taxon>Pseudomonadati</taxon>
        <taxon>Pseudomonadota</taxon>
        <taxon>Alphaproteobacteria</taxon>
        <taxon>Rhodobacterales</taxon>
        <taxon>Paracoccaceae</taxon>
        <taxon>Meridianimarinicoccus</taxon>
    </lineage>
</organism>
<dbReference type="Gene3D" id="3.20.20.450">
    <property type="entry name" value="EAL domain"/>
    <property type="match status" value="1"/>
</dbReference>
<feature type="domain" description="EAL" evidence="1">
    <location>
        <begin position="239"/>
        <end position="494"/>
    </location>
</feature>
<dbReference type="PROSITE" id="PS50887">
    <property type="entry name" value="GGDEF"/>
    <property type="match status" value="1"/>
</dbReference>
<feature type="domain" description="GGDEF" evidence="2">
    <location>
        <begin position="94"/>
        <end position="230"/>
    </location>
</feature>
<dbReference type="EMBL" id="JBFBVU010000010">
    <property type="protein sequence ID" value="MEV8467017.1"/>
    <property type="molecule type" value="Genomic_DNA"/>
</dbReference>
<dbReference type="PROSITE" id="PS50883">
    <property type="entry name" value="EAL"/>
    <property type="match status" value="1"/>
</dbReference>
<name>A0ABV3L658_9RHOB</name>